<protein>
    <submittedName>
        <fullName evidence="1">Uncharacterized protein</fullName>
    </submittedName>
</protein>
<dbReference type="AlphaFoldDB" id="A0A1I5RFZ6"/>
<dbReference type="RefSeq" id="WP_091111983.1">
    <property type="nucleotide sequence ID" value="NZ_FOWQ01000006.1"/>
</dbReference>
<proteinExistence type="predicted"/>
<gene>
    <name evidence="1" type="ORF">SAMN05660464_3526</name>
</gene>
<accession>A0A1I5RFZ6</accession>
<keyword evidence="2" id="KW-1185">Reference proteome</keyword>
<reference evidence="2" key="1">
    <citation type="submission" date="2016-10" db="EMBL/GenBank/DDBJ databases">
        <authorList>
            <person name="Varghese N."/>
            <person name="Submissions S."/>
        </authorList>
    </citation>
    <scope>NUCLEOTIDE SEQUENCE [LARGE SCALE GENOMIC DNA]</scope>
    <source>
        <strain evidence="2">DSM 44208</strain>
    </source>
</reference>
<sequence length="98" mass="10596">MAHDEVVPVPQPTDGAATVHGWLRRCVPEPRLADDLLVEVLSRVQGRAPDCLRSAPPEVRLRHATVTVVLRSRGVLREARAGIPLSPAGDDGGRRRPA</sequence>
<dbReference type="STRING" id="1523247.SAMN05660464_3526"/>
<evidence type="ECO:0000313" key="1">
    <source>
        <dbReference type="EMBL" id="SFP57442.1"/>
    </source>
</evidence>
<evidence type="ECO:0000313" key="2">
    <source>
        <dbReference type="Proteomes" id="UP000198857"/>
    </source>
</evidence>
<organism evidence="1 2">
    <name type="scientific">Geodermatophilus dictyosporus</name>
    <dbReference type="NCBI Taxonomy" id="1523247"/>
    <lineage>
        <taxon>Bacteria</taxon>
        <taxon>Bacillati</taxon>
        <taxon>Actinomycetota</taxon>
        <taxon>Actinomycetes</taxon>
        <taxon>Geodermatophilales</taxon>
        <taxon>Geodermatophilaceae</taxon>
        <taxon>Geodermatophilus</taxon>
    </lineage>
</organism>
<dbReference type="EMBL" id="FOWQ01000006">
    <property type="protein sequence ID" value="SFP57442.1"/>
    <property type="molecule type" value="Genomic_DNA"/>
</dbReference>
<name>A0A1I5RFZ6_9ACTN</name>
<dbReference type="Proteomes" id="UP000198857">
    <property type="component" value="Unassembled WGS sequence"/>
</dbReference>